<protein>
    <submittedName>
        <fullName evidence="2">Uncharacterized protein</fullName>
    </submittedName>
</protein>
<keyword evidence="1" id="KW-1133">Transmembrane helix</keyword>
<dbReference type="EMBL" id="CP068985">
    <property type="protein sequence ID" value="QYC42522.1"/>
    <property type="molecule type" value="Genomic_DNA"/>
</dbReference>
<keyword evidence="3" id="KW-1185">Reference proteome</keyword>
<dbReference type="Proteomes" id="UP000824681">
    <property type="component" value="Chromosome"/>
</dbReference>
<feature type="transmembrane region" description="Helical" evidence="1">
    <location>
        <begin position="59"/>
        <end position="79"/>
    </location>
</feature>
<name>A0ABX8U786_9ACTN</name>
<evidence type="ECO:0000256" key="1">
    <source>
        <dbReference type="SAM" id="Phobius"/>
    </source>
</evidence>
<gene>
    <name evidence="2" type="ORF">Nocox_24595</name>
</gene>
<accession>A0ABX8U786</accession>
<organism evidence="2 3">
    <name type="scientific">Nonomuraea coxensis DSM 45129</name>
    <dbReference type="NCBI Taxonomy" id="1122611"/>
    <lineage>
        <taxon>Bacteria</taxon>
        <taxon>Bacillati</taxon>
        <taxon>Actinomycetota</taxon>
        <taxon>Actinomycetes</taxon>
        <taxon>Streptosporangiales</taxon>
        <taxon>Streptosporangiaceae</taxon>
        <taxon>Nonomuraea</taxon>
    </lineage>
</organism>
<evidence type="ECO:0000313" key="3">
    <source>
        <dbReference type="Proteomes" id="UP000824681"/>
    </source>
</evidence>
<sequence>MDELERDIQAQQAASEALLTQAEEQESLLAINQEQAEKIRKIIVGETKATIRSERRQQWMFFAAGLLLSIPIGVLVNLIS</sequence>
<reference evidence="2 3" key="1">
    <citation type="journal article" date="2021" name="ACS Chem. Biol.">
        <title>Genomic-Led Discovery of a Novel Glycopeptide Antibiotic by Nonomuraea coxensis DSM 45129.</title>
        <authorList>
            <person name="Yushchuk O."/>
            <person name="Vior N.M."/>
            <person name="Andreo-Vidal A."/>
            <person name="Berini F."/>
            <person name="Ruckert C."/>
            <person name="Busche T."/>
            <person name="Binda E."/>
            <person name="Kalinowski J."/>
            <person name="Truman A.W."/>
            <person name="Marinelli F."/>
        </authorList>
    </citation>
    <scope>NUCLEOTIDE SEQUENCE [LARGE SCALE GENOMIC DNA]</scope>
    <source>
        <strain evidence="2 3">DSM 45129</strain>
    </source>
</reference>
<keyword evidence="1" id="KW-0472">Membrane</keyword>
<proteinExistence type="predicted"/>
<keyword evidence="1" id="KW-0812">Transmembrane</keyword>
<evidence type="ECO:0000313" key="2">
    <source>
        <dbReference type="EMBL" id="QYC42522.1"/>
    </source>
</evidence>